<keyword evidence="9" id="KW-0732">Signal</keyword>
<keyword evidence="2" id="KW-0479">Metal-binding</keyword>
<accession>A0A8S4PKX4</accession>
<feature type="domain" description="C2H2-type" evidence="10">
    <location>
        <begin position="94"/>
        <end position="121"/>
    </location>
</feature>
<proteinExistence type="predicted"/>
<dbReference type="OrthoDB" id="6077919at2759"/>
<keyword evidence="3" id="KW-0677">Repeat</keyword>
<keyword evidence="5" id="KW-0862">Zinc</keyword>
<dbReference type="Gene3D" id="3.30.160.60">
    <property type="entry name" value="Classic Zinc Finger"/>
    <property type="match status" value="1"/>
</dbReference>
<dbReference type="InterPro" id="IPR050888">
    <property type="entry name" value="ZnF_C2H2-type_TF"/>
</dbReference>
<dbReference type="InterPro" id="IPR036236">
    <property type="entry name" value="Znf_C2H2_sf"/>
</dbReference>
<dbReference type="GO" id="GO:0008270">
    <property type="term" value="F:zinc ion binding"/>
    <property type="evidence" value="ECO:0007669"/>
    <property type="project" value="UniProtKB-KW"/>
</dbReference>
<reference evidence="11" key="1">
    <citation type="submission" date="2022-03" db="EMBL/GenBank/DDBJ databases">
        <authorList>
            <person name="Martin C."/>
        </authorList>
    </citation>
    <scope>NUCLEOTIDE SEQUENCE</scope>
</reference>
<evidence type="ECO:0000256" key="2">
    <source>
        <dbReference type="ARBA" id="ARBA00022723"/>
    </source>
</evidence>
<feature type="chain" id="PRO_5035901603" description="C2H2-type domain-containing protein" evidence="9">
    <location>
        <begin position="20"/>
        <end position="395"/>
    </location>
</feature>
<dbReference type="EMBL" id="CAIIXF020000008">
    <property type="protein sequence ID" value="CAH1792198.1"/>
    <property type="molecule type" value="Genomic_DNA"/>
</dbReference>
<evidence type="ECO:0000256" key="6">
    <source>
        <dbReference type="ARBA" id="ARBA00023242"/>
    </source>
</evidence>
<keyword evidence="6" id="KW-0539">Nucleus</keyword>
<keyword evidence="4 7" id="KW-0863">Zinc-finger</keyword>
<dbReference type="AlphaFoldDB" id="A0A8S4PKX4"/>
<protein>
    <recommendedName>
        <fullName evidence="10">C2H2-type domain-containing protein</fullName>
    </recommendedName>
</protein>
<dbReference type="Pfam" id="PF00096">
    <property type="entry name" value="zf-C2H2"/>
    <property type="match status" value="1"/>
</dbReference>
<evidence type="ECO:0000259" key="10">
    <source>
        <dbReference type="PROSITE" id="PS50157"/>
    </source>
</evidence>
<comment type="subcellular location">
    <subcellularLocation>
        <location evidence="1">Nucleus</location>
    </subcellularLocation>
</comment>
<dbReference type="GO" id="GO:0005634">
    <property type="term" value="C:nucleus"/>
    <property type="evidence" value="ECO:0007669"/>
    <property type="project" value="UniProtKB-SubCell"/>
</dbReference>
<evidence type="ECO:0000256" key="3">
    <source>
        <dbReference type="ARBA" id="ARBA00022737"/>
    </source>
</evidence>
<sequence>MFFNAVLLLSTNSINFLFSGLNPYVTNDGQTVTYHCDKCPETFLDPKKLTKHRRDVHGLYKLICNMCDASLMNMHFHYAKHLYYTHYFDGKGCFECKTCGKFLSCEESLQRHMLIHDTREIIQCHDCGQKFTMAANLKIHQELHKDNPNHQARNRLDESKKTHQCVHCGVRFARDAHVKRHILTQHSNAHVVEATREEGRKRIRAHRDKKGIIPKRGPGFMPKIEGETSAQGRARRKANKKIAQAAEAAMREAREKFGALAAQQQQKQKQHEPAQYDPIPAHSSHSLPSPLPTQVPLQGPMAPPMHQLQPQMAPASMPQPSHSHSYSHTQLGGLPQPGGLPPPNPMHNQISVPMHSQRPGPPHAHSSSMPQMHVNMEQYYGGGSAPRDIFNYFKL</sequence>
<evidence type="ECO:0000313" key="12">
    <source>
        <dbReference type="Proteomes" id="UP000749559"/>
    </source>
</evidence>
<evidence type="ECO:0000256" key="9">
    <source>
        <dbReference type="SAM" id="SignalP"/>
    </source>
</evidence>
<evidence type="ECO:0000256" key="7">
    <source>
        <dbReference type="PROSITE-ProRule" id="PRU00042"/>
    </source>
</evidence>
<dbReference type="Proteomes" id="UP000749559">
    <property type="component" value="Unassembled WGS sequence"/>
</dbReference>
<dbReference type="PROSITE" id="PS00028">
    <property type="entry name" value="ZINC_FINGER_C2H2_1"/>
    <property type="match status" value="4"/>
</dbReference>
<feature type="domain" description="C2H2-type" evidence="10">
    <location>
        <begin position="34"/>
        <end position="62"/>
    </location>
</feature>
<evidence type="ECO:0000256" key="8">
    <source>
        <dbReference type="SAM" id="MobiDB-lite"/>
    </source>
</evidence>
<evidence type="ECO:0000256" key="1">
    <source>
        <dbReference type="ARBA" id="ARBA00004123"/>
    </source>
</evidence>
<evidence type="ECO:0000256" key="4">
    <source>
        <dbReference type="ARBA" id="ARBA00022771"/>
    </source>
</evidence>
<evidence type="ECO:0000313" key="11">
    <source>
        <dbReference type="EMBL" id="CAH1792198.1"/>
    </source>
</evidence>
<keyword evidence="12" id="KW-1185">Reference proteome</keyword>
<gene>
    <name evidence="11" type="ORF">OFUS_LOCUS17206</name>
</gene>
<feature type="domain" description="C2H2-type" evidence="10">
    <location>
        <begin position="122"/>
        <end position="149"/>
    </location>
</feature>
<dbReference type="SMART" id="SM00355">
    <property type="entry name" value="ZnF_C2H2"/>
    <property type="match status" value="5"/>
</dbReference>
<dbReference type="PROSITE" id="PS50157">
    <property type="entry name" value="ZINC_FINGER_C2H2_2"/>
    <property type="match status" value="4"/>
</dbReference>
<organism evidence="11 12">
    <name type="scientific">Owenia fusiformis</name>
    <name type="common">Polychaete worm</name>
    <dbReference type="NCBI Taxonomy" id="6347"/>
    <lineage>
        <taxon>Eukaryota</taxon>
        <taxon>Metazoa</taxon>
        <taxon>Spiralia</taxon>
        <taxon>Lophotrochozoa</taxon>
        <taxon>Annelida</taxon>
        <taxon>Polychaeta</taxon>
        <taxon>Sedentaria</taxon>
        <taxon>Canalipalpata</taxon>
        <taxon>Sabellida</taxon>
        <taxon>Oweniida</taxon>
        <taxon>Oweniidae</taxon>
        <taxon>Owenia</taxon>
    </lineage>
</organism>
<dbReference type="SUPFAM" id="SSF57667">
    <property type="entry name" value="beta-beta-alpha zinc fingers"/>
    <property type="match status" value="1"/>
</dbReference>
<dbReference type="InterPro" id="IPR013087">
    <property type="entry name" value="Znf_C2H2_type"/>
</dbReference>
<feature type="compositionally biased region" description="Low complexity" evidence="8">
    <location>
        <begin position="307"/>
        <end position="321"/>
    </location>
</feature>
<evidence type="ECO:0000256" key="5">
    <source>
        <dbReference type="ARBA" id="ARBA00022833"/>
    </source>
</evidence>
<name>A0A8S4PKX4_OWEFU</name>
<feature type="signal peptide" evidence="9">
    <location>
        <begin position="1"/>
        <end position="19"/>
    </location>
</feature>
<dbReference type="PANTHER" id="PTHR24406">
    <property type="entry name" value="TRANSCRIPTIONAL REPRESSOR CTCFL-RELATED"/>
    <property type="match status" value="1"/>
</dbReference>
<comment type="caution">
    <text evidence="11">The sequence shown here is derived from an EMBL/GenBank/DDBJ whole genome shotgun (WGS) entry which is preliminary data.</text>
</comment>
<feature type="region of interest" description="Disordered" evidence="8">
    <location>
        <begin position="211"/>
        <end position="369"/>
    </location>
</feature>
<feature type="domain" description="C2H2-type" evidence="10">
    <location>
        <begin position="163"/>
        <end position="191"/>
    </location>
</feature>